<reference evidence="2 3" key="1">
    <citation type="submission" date="2016-08" db="EMBL/GenBank/DDBJ databases">
        <authorList>
            <person name="Seilhamer J.J."/>
        </authorList>
    </citation>
    <scope>NUCLEOTIDE SEQUENCE [LARGE SCALE GENOMIC DNA]</scope>
    <source>
        <strain evidence="2 3">BRTC-1</strain>
    </source>
</reference>
<evidence type="ECO:0000256" key="1">
    <source>
        <dbReference type="SAM" id="Phobius"/>
    </source>
</evidence>
<dbReference type="AlphaFoldDB" id="A0A1B2LWG0"/>
<proteinExistence type="predicted"/>
<keyword evidence="1" id="KW-0812">Transmembrane</keyword>
<evidence type="ECO:0000313" key="3">
    <source>
        <dbReference type="Proteomes" id="UP000093391"/>
    </source>
</evidence>
<gene>
    <name evidence="2" type="ORF">BFG52_01905</name>
</gene>
<name>A0A1B2LWG0_9GAMM</name>
<accession>A0A1B2LWG0</accession>
<feature type="transmembrane region" description="Helical" evidence="1">
    <location>
        <begin position="40"/>
        <end position="62"/>
    </location>
</feature>
<keyword evidence="1" id="KW-0472">Membrane</keyword>
<dbReference type="Proteomes" id="UP000093391">
    <property type="component" value="Chromosome"/>
</dbReference>
<evidence type="ECO:0000313" key="2">
    <source>
        <dbReference type="EMBL" id="AOA57229.1"/>
    </source>
</evidence>
<protein>
    <submittedName>
        <fullName evidence="2">Uncharacterized protein</fullName>
    </submittedName>
</protein>
<keyword evidence="3" id="KW-1185">Reference proteome</keyword>
<organism evidence="2 3">
    <name type="scientific">Acinetobacter larvae</name>
    <dbReference type="NCBI Taxonomy" id="1789224"/>
    <lineage>
        <taxon>Bacteria</taxon>
        <taxon>Pseudomonadati</taxon>
        <taxon>Pseudomonadota</taxon>
        <taxon>Gammaproteobacteria</taxon>
        <taxon>Moraxellales</taxon>
        <taxon>Moraxellaceae</taxon>
        <taxon>Acinetobacter</taxon>
    </lineage>
</organism>
<dbReference type="KEGG" id="ala:BFG52_01905"/>
<keyword evidence="1" id="KW-1133">Transmembrane helix</keyword>
<dbReference type="RefSeq" id="WP_067551877.1">
    <property type="nucleotide sequence ID" value="NZ_CP016895.1"/>
</dbReference>
<sequence>MLSPITHPKSILFFTLLTLLVSSVSVTLISQNQLSDQISISFSICLVVALLSLMFNIVFHVISAICNP</sequence>
<dbReference type="EMBL" id="CP016895">
    <property type="protein sequence ID" value="AOA57229.1"/>
    <property type="molecule type" value="Genomic_DNA"/>
</dbReference>